<dbReference type="EMBL" id="LR134405">
    <property type="protein sequence ID" value="VEH67546.1"/>
    <property type="molecule type" value="Genomic_DNA"/>
</dbReference>
<dbReference type="STRING" id="758.GCA_000730685_00161"/>
<dbReference type="AlphaFoldDB" id="A0A448MQW8"/>
<evidence type="ECO:0000313" key="2">
    <source>
        <dbReference type="Proteomes" id="UP000278733"/>
    </source>
</evidence>
<accession>A0A448MQW8</accession>
<proteinExistence type="predicted"/>
<organism evidence="1 2">
    <name type="scientific">Rodentibacter pneumotropicus</name>
    <dbReference type="NCBI Taxonomy" id="758"/>
    <lineage>
        <taxon>Bacteria</taxon>
        <taxon>Pseudomonadati</taxon>
        <taxon>Pseudomonadota</taxon>
        <taxon>Gammaproteobacteria</taxon>
        <taxon>Pasteurellales</taxon>
        <taxon>Pasteurellaceae</taxon>
        <taxon>Rodentibacter</taxon>
    </lineage>
</organism>
<protein>
    <submittedName>
        <fullName evidence="1">Uncharacterized protein</fullName>
    </submittedName>
</protein>
<dbReference type="KEGG" id="rpne:NCTC8284_02743"/>
<dbReference type="Proteomes" id="UP000278733">
    <property type="component" value="Chromosome"/>
</dbReference>
<sequence length="39" mass="4537">MDNYHRQNIGDEDYPKVIIDKKKYPESALHMEEAIANGC</sequence>
<name>A0A448MQW8_9PAST</name>
<gene>
    <name evidence="1" type="ORF">NCTC8284_02743</name>
</gene>
<reference evidence="1 2" key="1">
    <citation type="submission" date="2018-12" db="EMBL/GenBank/DDBJ databases">
        <authorList>
            <consortium name="Pathogen Informatics"/>
        </authorList>
    </citation>
    <scope>NUCLEOTIDE SEQUENCE [LARGE SCALE GENOMIC DNA]</scope>
    <source>
        <strain evidence="1 2">NCTC8284</strain>
    </source>
</reference>
<evidence type="ECO:0000313" key="1">
    <source>
        <dbReference type="EMBL" id="VEH67546.1"/>
    </source>
</evidence>